<dbReference type="Gene3D" id="1.25.40.10">
    <property type="entry name" value="Tetratricopeptide repeat domain"/>
    <property type="match status" value="1"/>
</dbReference>
<protein>
    <recommendedName>
        <fullName evidence="3">Anaphase-promoting complex subunit 5 domain-containing protein</fullName>
    </recommendedName>
</protein>
<feature type="non-terminal residue" evidence="1">
    <location>
        <position position="137"/>
    </location>
</feature>
<dbReference type="Proteomes" id="UP000053989">
    <property type="component" value="Unassembled WGS sequence"/>
</dbReference>
<dbReference type="InParanoid" id="A0A0C3ABM3"/>
<dbReference type="STRING" id="1036808.A0A0C3ABM3"/>
<evidence type="ECO:0000313" key="2">
    <source>
        <dbReference type="Proteomes" id="UP000053989"/>
    </source>
</evidence>
<dbReference type="AlphaFoldDB" id="A0A0C3ABM3"/>
<proteinExistence type="predicted"/>
<evidence type="ECO:0008006" key="3">
    <source>
        <dbReference type="Google" id="ProtNLM"/>
    </source>
</evidence>
<gene>
    <name evidence="1" type="ORF">SCLCIDRAFT_119719</name>
</gene>
<dbReference type="InterPro" id="IPR011990">
    <property type="entry name" value="TPR-like_helical_dom_sf"/>
</dbReference>
<name>A0A0C3ABM3_9AGAM</name>
<keyword evidence="2" id="KW-1185">Reference proteome</keyword>
<accession>A0A0C3ABM3</accession>
<dbReference type="HOGENOM" id="CLU_001305_4_0_1"/>
<dbReference type="OrthoDB" id="3224744at2759"/>
<organism evidence="1 2">
    <name type="scientific">Scleroderma citrinum Foug A</name>
    <dbReference type="NCBI Taxonomy" id="1036808"/>
    <lineage>
        <taxon>Eukaryota</taxon>
        <taxon>Fungi</taxon>
        <taxon>Dikarya</taxon>
        <taxon>Basidiomycota</taxon>
        <taxon>Agaricomycotina</taxon>
        <taxon>Agaricomycetes</taxon>
        <taxon>Agaricomycetidae</taxon>
        <taxon>Boletales</taxon>
        <taxon>Sclerodermatineae</taxon>
        <taxon>Sclerodermataceae</taxon>
        <taxon>Scleroderma</taxon>
    </lineage>
</organism>
<reference evidence="2" key="2">
    <citation type="submission" date="2015-01" db="EMBL/GenBank/DDBJ databases">
        <title>Evolutionary Origins and Diversification of the Mycorrhizal Mutualists.</title>
        <authorList>
            <consortium name="DOE Joint Genome Institute"/>
            <consortium name="Mycorrhizal Genomics Consortium"/>
            <person name="Kohler A."/>
            <person name="Kuo A."/>
            <person name="Nagy L.G."/>
            <person name="Floudas D."/>
            <person name="Copeland A."/>
            <person name="Barry K.W."/>
            <person name="Cichocki N."/>
            <person name="Veneault-Fourrey C."/>
            <person name="LaButti K."/>
            <person name="Lindquist E.A."/>
            <person name="Lipzen A."/>
            <person name="Lundell T."/>
            <person name="Morin E."/>
            <person name="Murat C."/>
            <person name="Riley R."/>
            <person name="Ohm R."/>
            <person name="Sun H."/>
            <person name="Tunlid A."/>
            <person name="Henrissat B."/>
            <person name="Grigoriev I.V."/>
            <person name="Hibbett D.S."/>
            <person name="Martin F."/>
        </authorList>
    </citation>
    <scope>NUCLEOTIDE SEQUENCE [LARGE SCALE GENOMIC DNA]</scope>
    <source>
        <strain evidence="2">Foug A</strain>
    </source>
</reference>
<dbReference type="EMBL" id="KN822043">
    <property type="protein sequence ID" value="KIM62317.1"/>
    <property type="molecule type" value="Genomic_DNA"/>
</dbReference>
<reference evidence="1 2" key="1">
    <citation type="submission" date="2014-04" db="EMBL/GenBank/DDBJ databases">
        <authorList>
            <consortium name="DOE Joint Genome Institute"/>
            <person name="Kuo A."/>
            <person name="Kohler A."/>
            <person name="Nagy L.G."/>
            <person name="Floudas D."/>
            <person name="Copeland A."/>
            <person name="Barry K.W."/>
            <person name="Cichocki N."/>
            <person name="Veneault-Fourrey C."/>
            <person name="LaButti K."/>
            <person name="Lindquist E.A."/>
            <person name="Lipzen A."/>
            <person name="Lundell T."/>
            <person name="Morin E."/>
            <person name="Murat C."/>
            <person name="Sun H."/>
            <person name="Tunlid A."/>
            <person name="Henrissat B."/>
            <person name="Grigoriev I.V."/>
            <person name="Hibbett D.S."/>
            <person name="Martin F."/>
            <person name="Nordberg H.P."/>
            <person name="Cantor M.N."/>
            <person name="Hua S.X."/>
        </authorList>
    </citation>
    <scope>NUCLEOTIDE SEQUENCE [LARGE SCALE GENOMIC DNA]</scope>
    <source>
        <strain evidence="1 2">Foug A</strain>
    </source>
</reference>
<sequence>MAIELGNAALKLCPSGHSLHDAFLHALSCCLYARFEKLGIIGDLEEGISLAQAALALRLSGHPERATSFHDVASGLYTRFQKLGEISDLKEAISLGRDALDLCPSGHRSASLNSLLTYIVAMFDQQSDRIADIEEAV</sequence>
<evidence type="ECO:0000313" key="1">
    <source>
        <dbReference type="EMBL" id="KIM62317.1"/>
    </source>
</evidence>